<reference evidence="1" key="1">
    <citation type="submission" date="2018-11" db="EMBL/GenBank/DDBJ databases">
        <authorList>
            <consortium name="Genoscope - CEA"/>
            <person name="William W."/>
        </authorList>
    </citation>
    <scope>NUCLEOTIDE SEQUENCE [LARGE SCALE GENOMIC DNA]</scope>
    <source>
        <strain evidence="1">T9AD</strain>
    </source>
</reference>
<protein>
    <submittedName>
        <fullName evidence="1">Uncharacterized protein</fullName>
    </submittedName>
</protein>
<sequence length="44" mass="4638">MVEGALFGAATSKTDGYHVNIVPIVGANLRHTLKMGLGPKGRIF</sequence>
<accession>A0A653B167</accession>
<organism evidence="1">
    <name type="scientific">Ectopseudomonas oleovorans</name>
    <name type="common">Pseudomonas oleovorans</name>
    <dbReference type="NCBI Taxonomy" id="301"/>
    <lineage>
        <taxon>Bacteria</taxon>
        <taxon>Pseudomonadati</taxon>
        <taxon>Pseudomonadota</taxon>
        <taxon>Gammaproteobacteria</taxon>
        <taxon>Pseudomonadales</taxon>
        <taxon>Pseudomonadaceae</taxon>
        <taxon>Ectopseudomonas</taxon>
    </lineage>
</organism>
<proteinExistence type="predicted"/>
<dbReference type="AlphaFoldDB" id="A0A653B167"/>
<dbReference type="EMBL" id="LR130779">
    <property type="protein sequence ID" value="VDN61967.1"/>
    <property type="molecule type" value="Genomic_DNA"/>
</dbReference>
<evidence type="ECO:0000313" key="1">
    <source>
        <dbReference type="EMBL" id="VDN61967.1"/>
    </source>
</evidence>
<name>A0A653B167_ECTOL</name>
<gene>
    <name evidence="1" type="ORF">POT9AD_0976</name>
</gene>